<protein>
    <submittedName>
        <fullName evidence="2">Uncharacterized protein LOC125249618</fullName>
    </submittedName>
</protein>
<proteinExistence type="predicted"/>
<reference evidence="2 3" key="1">
    <citation type="submission" date="2024-01" db="EMBL/GenBank/DDBJ databases">
        <authorList>
            <person name="Alioto T."/>
            <person name="Alioto T."/>
            <person name="Gomez Garrido J."/>
        </authorList>
    </citation>
    <scope>NUCLEOTIDE SEQUENCE [LARGE SCALE GENOMIC DNA]</scope>
</reference>
<feature type="compositionally biased region" description="Acidic residues" evidence="1">
    <location>
        <begin position="92"/>
        <end position="109"/>
    </location>
</feature>
<feature type="region of interest" description="Disordered" evidence="1">
    <location>
        <begin position="85"/>
        <end position="126"/>
    </location>
</feature>
<dbReference type="Proteomes" id="UP001314229">
    <property type="component" value="Unassembled WGS sequence"/>
</dbReference>
<evidence type="ECO:0000313" key="2">
    <source>
        <dbReference type="EMBL" id="CAK6976699.1"/>
    </source>
</evidence>
<accession>A0AAV1Q0U3</accession>
<keyword evidence="3" id="KW-1185">Reference proteome</keyword>
<dbReference type="EMBL" id="CAWUFR010000360">
    <property type="protein sequence ID" value="CAK6976699.1"/>
    <property type="molecule type" value="Genomic_DNA"/>
</dbReference>
<dbReference type="PANTHER" id="PTHR47773:SF1">
    <property type="entry name" value="C2H2-TYPE DOMAIN-CONTAINING PROTEIN"/>
    <property type="match status" value="1"/>
</dbReference>
<organism evidence="2 3">
    <name type="scientific">Scomber scombrus</name>
    <name type="common">Atlantic mackerel</name>
    <name type="synonym">Scomber vernalis</name>
    <dbReference type="NCBI Taxonomy" id="13677"/>
    <lineage>
        <taxon>Eukaryota</taxon>
        <taxon>Metazoa</taxon>
        <taxon>Chordata</taxon>
        <taxon>Craniata</taxon>
        <taxon>Vertebrata</taxon>
        <taxon>Euteleostomi</taxon>
        <taxon>Actinopterygii</taxon>
        <taxon>Neopterygii</taxon>
        <taxon>Teleostei</taxon>
        <taxon>Neoteleostei</taxon>
        <taxon>Acanthomorphata</taxon>
        <taxon>Pelagiaria</taxon>
        <taxon>Scombriformes</taxon>
        <taxon>Scombridae</taxon>
        <taxon>Scomber</taxon>
    </lineage>
</organism>
<evidence type="ECO:0000313" key="3">
    <source>
        <dbReference type="Proteomes" id="UP001314229"/>
    </source>
</evidence>
<evidence type="ECO:0000256" key="1">
    <source>
        <dbReference type="SAM" id="MobiDB-lite"/>
    </source>
</evidence>
<sequence>MASLRVAGGHGRQTSCLDPRQIQRVNQQPERLFGKEHVLEPNFAAPMPVHEAYEHPDEEELLGVEYAMCQFTSFTARDYYVQKVEEEQSRLEEEEESSTELDDDDETADEGLGMSSDAEEDPIDSVGEKHVVLTQAEQAEEEDSPALQACCAHPHSAEASCAHPPPAEASCCVHLWPTPCVCSTHTAGPPRTATGPLHPVSWAILQPELCPSCTNSEGIHA</sequence>
<dbReference type="AlphaFoldDB" id="A0AAV1Q0U3"/>
<gene>
    <name evidence="2" type="ORF">FSCOSCO3_A003703</name>
</gene>
<name>A0AAV1Q0U3_SCOSC</name>
<dbReference type="PANTHER" id="PTHR47773">
    <property type="entry name" value="SI:DKEY-9I5.2-RELATED"/>
    <property type="match status" value="1"/>
</dbReference>
<comment type="caution">
    <text evidence="2">The sequence shown here is derived from an EMBL/GenBank/DDBJ whole genome shotgun (WGS) entry which is preliminary data.</text>
</comment>